<protein>
    <recommendedName>
        <fullName evidence="1">non-specific serine/threonine protein kinase</fullName>
        <ecNumber evidence="1">2.7.11.1</ecNumber>
    </recommendedName>
</protein>
<evidence type="ECO:0000313" key="7">
    <source>
        <dbReference type="Proteomes" id="UP001642405"/>
    </source>
</evidence>
<dbReference type="InterPro" id="IPR051678">
    <property type="entry name" value="AGP_Transferase"/>
</dbReference>
<evidence type="ECO:0000256" key="1">
    <source>
        <dbReference type="ARBA" id="ARBA00012513"/>
    </source>
</evidence>
<feature type="compositionally biased region" description="Low complexity" evidence="4">
    <location>
        <begin position="9"/>
        <end position="20"/>
    </location>
</feature>
<dbReference type="Proteomes" id="UP001642405">
    <property type="component" value="Unassembled WGS sequence"/>
</dbReference>
<comment type="catalytic activity">
    <reaction evidence="2">
        <text>L-threonyl-[protein] + ATP = O-phospho-L-threonyl-[protein] + ADP + H(+)</text>
        <dbReference type="Rhea" id="RHEA:46608"/>
        <dbReference type="Rhea" id="RHEA-COMP:11060"/>
        <dbReference type="Rhea" id="RHEA-COMP:11605"/>
        <dbReference type="ChEBI" id="CHEBI:15378"/>
        <dbReference type="ChEBI" id="CHEBI:30013"/>
        <dbReference type="ChEBI" id="CHEBI:30616"/>
        <dbReference type="ChEBI" id="CHEBI:61977"/>
        <dbReference type="ChEBI" id="CHEBI:456216"/>
        <dbReference type="EC" id="2.7.11.1"/>
    </reaction>
</comment>
<reference evidence="6 7" key="1">
    <citation type="submission" date="2024-01" db="EMBL/GenBank/DDBJ databases">
        <authorList>
            <person name="Allen C."/>
            <person name="Tagirdzhanova G."/>
        </authorList>
    </citation>
    <scope>NUCLEOTIDE SEQUENCE [LARGE SCALE GENOMIC DNA]</scope>
</reference>
<keyword evidence="7" id="KW-1185">Reference proteome</keyword>
<dbReference type="EC" id="2.7.11.1" evidence="1"/>
<evidence type="ECO:0000256" key="4">
    <source>
        <dbReference type="SAM" id="MobiDB-lite"/>
    </source>
</evidence>
<evidence type="ECO:0000313" key="6">
    <source>
        <dbReference type="EMBL" id="CAK7224197.1"/>
    </source>
</evidence>
<feature type="domain" description="Aminoglycoside phosphotransferase" evidence="5">
    <location>
        <begin position="94"/>
        <end position="294"/>
    </location>
</feature>
<evidence type="ECO:0000256" key="3">
    <source>
        <dbReference type="ARBA" id="ARBA00048679"/>
    </source>
</evidence>
<dbReference type="CDD" id="cd05120">
    <property type="entry name" value="APH_ChoK_like"/>
    <property type="match status" value="1"/>
</dbReference>
<name>A0ABP0BWU6_9PEZI</name>
<dbReference type="PANTHER" id="PTHR21310:SF58">
    <property type="entry name" value="AMINOGLYCOSIDE PHOSPHOTRANSFERASE DOMAIN-CONTAINING PROTEIN"/>
    <property type="match status" value="1"/>
</dbReference>
<feature type="region of interest" description="Disordered" evidence="4">
    <location>
        <begin position="1"/>
        <end position="20"/>
    </location>
</feature>
<evidence type="ECO:0000256" key="2">
    <source>
        <dbReference type="ARBA" id="ARBA00047899"/>
    </source>
</evidence>
<dbReference type="PANTHER" id="PTHR21310">
    <property type="entry name" value="AMINOGLYCOSIDE PHOSPHOTRANSFERASE-RELATED-RELATED"/>
    <property type="match status" value="1"/>
</dbReference>
<evidence type="ECO:0000259" key="5">
    <source>
        <dbReference type="Pfam" id="PF01636"/>
    </source>
</evidence>
<feature type="region of interest" description="Disordered" evidence="4">
    <location>
        <begin position="32"/>
        <end position="53"/>
    </location>
</feature>
<dbReference type="EMBL" id="CAWUHB010000029">
    <property type="protein sequence ID" value="CAK7224197.1"/>
    <property type="molecule type" value="Genomic_DNA"/>
</dbReference>
<accession>A0ABP0BWU6</accession>
<dbReference type="PROSITE" id="PS00109">
    <property type="entry name" value="PROTEIN_KINASE_TYR"/>
    <property type="match status" value="1"/>
</dbReference>
<dbReference type="InterPro" id="IPR011009">
    <property type="entry name" value="Kinase-like_dom_sf"/>
</dbReference>
<proteinExistence type="predicted"/>
<dbReference type="InterPro" id="IPR008266">
    <property type="entry name" value="Tyr_kinase_AS"/>
</dbReference>
<organism evidence="6 7">
    <name type="scientific">Sporothrix curviconia</name>
    <dbReference type="NCBI Taxonomy" id="1260050"/>
    <lineage>
        <taxon>Eukaryota</taxon>
        <taxon>Fungi</taxon>
        <taxon>Dikarya</taxon>
        <taxon>Ascomycota</taxon>
        <taxon>Pezizomycotina</taxon>
        <taxon>Sordariomycetes</taxon>
        <taxon>Sordariomycetidae</taxon>
        <taxon>Ophiostomatales</taxon>
        <taxon>Ophiostomataceae</taxon>
        <taxon>Sporothrix</taxon>
    </lineage>
</organism>
<comment type="caution">
    <text evidence="6">The sequence shown here is derived from an EMBL/GenBank/DDBJ whole genome shotgun (WGS) entry which is preliminary data.</text>
</comment>
<sequence length="315" mass="34956">MADQVNDTAPPSKSPSSSSAYYKSLVRKKKIALGRPVSPTPSELARGNEEDMEPDATVLSNVYGAGRLITLHPGKGDQEGTVVLKKAGQQVRFGELDALRVAAAGGVPVPEAYGSGETTAGGRFRITMQYMADTQTLADVWPGLTHAEKTGYARQLRAILTTMRAIPPPPDGYIGACDGKEIRDGRVYDTYRGPVCHGEAAFKEYLLSCLHAHIPAVMRDAYAQRLAQQKPHRTVLTHGDLAPRNILVRDRDKAIVALVDWEDAGWYPEYWEYVKLFQRMAAMERDWPSYAADIFPQLYPDELVDYEALSRWQRS</sequence>
<gene>
    <name evidence="6" type="ORF">SCUCBS95973_005438</name>
</gene>
<dbReference type="InterPro" id="IPR002575">
    <property type="entry name" value="Aminoglycoside_PTrfase"/>
</dbReference>
<dbReference type="Gene3D" id="3.90.1200.10">
    <property type="match status" value="1"/>
</dbReference>
<dbReference type="SUPFAM" id="SSF56112">
    <property type="entry name" value="Protein kinase-like (PK-like)"/>
    <property type="match status" value="1"/>
</dbReference>
<comment type="catalytic activity">
    <reaction evidence="3">
        <text>L-seryl-[protein] + ATP = O-phospho-L-seryl-[protein] + ADP + H(+)</text>
        <dbReference type="Rhea" id="RHEA:17989"/>
        <dbReference type="Rhea" id="RHEA-COMP:9863"/>
        <dbReference type="Rhea" id="RHEA-COMP:11604"/>
        <dbReference type="ChEBI" id="CHEBI:15378"/>
        <dbReference type="ChEBI" id="CHEBI:29999"/>
        <dbReference type="ChEBI" id="CHEBI:30616"/>
        <dbReference type="ChEBI" id="CHEBI:83421"/>
        <dbReference type="ChEBI" id="CHEBI:456216"/>
        <dbReference type="EC" id="2.7.11.1"/>
    </reaction>
</comment>
<dbReference type="Pfam" id="PF01636">
    <property type="entry name" value="APH"/>
    <property type="match status" value="1"/>
</dbReference>